<evidence type="ECO:0000313" key="2">
    <source>
        <dbReference type="Proteomes" id="UP000479335"/>
    </source>
</evidence>
<keyword evidence="2" id="KW-1185">Reference proteome</keyword>
<dbReference type="EMBL" id="WWCN01000006">
    <property type="protein sequence ID" value="MYM23375.1"/>
    <property type="molecule type" value="Genomic_DNA"/>
</dbReference>
<comment type="caution">
    <text evidence="1">The sequence shown here is derived from an EMBL/GenBank/DDBJ whole genome shotgun (WGS) entry which is preliminary data.</text>
</comment>
<evidence type="ECO:0000313" key="1">
    <source>
        <dbReference type="EMBL" id="MYM23375.1"/>
    </source>
</evidence>
<reference evidence="1 2" key="1">
    <citation type="submission" date="2019-12" db="EMBL/GenBank/DDBJ databases">
        <title>Novel species isolated from a subtropical stream in China.</title>
        <authorList>
            <person name="Lu H."/>
        </authorList>
    </citation>
    <scope>NUCLEOTIDE SEQUENCE [LARGE SCALE GENOMIC DNA]</scope>
    <source>
        <strain evidence="1 2">FT135W</strain>
    </source>
</reference>
<gene>
    <name evidence="1" type="ORF">GTP46_12035</name>
</gene>
<name>A0A6L8K8M4_9BURK</name>
<sequence length="185" mass="19816">MSVMPKVDTSFPGAGCLLCLAAASMANSSLTTHVQTLPSSDMARVKADMADALRKKGYDVTVIEEAIKMDAIPQASGSAPNQPRKDFSALASKYKVDKLLVIDIAQIGVSRNYSAYVPTSAPQGLVQGTAYLINVKSNTYEWYLPLNHARSASGNWDEAPSFPGLTNAYFQAIEGAHDAVLQPFN</sequence>
<dbReference type="Proteomes" id="UP000479335">
    <property type="component" value="Unassembled WGS sequence"/>
</dbReference>
<proteinExistence type="predicted"/>
<protein>
    <submittedName>
        <fullName evidence="1">Uncharacterized protein</fullName>
    </submittedName>
</protein>
<accession>A0A6L8K8M4</accession>
<dbReference type="AlphaFoldDB" id="A0A6L8K8M4"/>
<organism evidence="1 2">
    <name type="scientific">Duganella flavida</name>
    <dbReference type="NCBI Taxonomy" id="2692175"/>
    <lineage>
        <taxon>Bacteria</taxon>
        <taxon>Pseudomonadati</taxon>
        <taxon>Pseudomonadota</taxon>
        <taxon>Betaproteobacteria</taxon>
        <taxon>Burkholderiales</taxon>
        <taxon>Oxalobacteraceae</taxon>
        <taxon>Telluria group</taxon>
        <taxon>Duganella</taxon>
    </lineage>
</organism>